<evidence type="ECO:0000256" key="1">
    <source>
        <dbReference type="SAM" id="MobiDB-lite"/>
    </source>
</evidence>
<feature type="compositionally biased region" description="Basic and acidic residues" evidence="1">
    <location>
        <begin position="103"/>
        <end position="156"/>
    </location>
</feature>
<sequence>MLQGAIDRAGLRPGELVAVATTGGGARIPAITTTLSEYLRLPVITAPRGHLHHGGPRGTGACSACRSTRHRPGGRHASGSGPTDRDANRGAARPGSSAGDGEPASRGDADSDDRGAAPDDDRSPADDHTGSDHHEPGADHDARPMESHRAVSDDPRTAVGSGAGRWPHRGLTLAAHRCQGQGSNDAVATQVDLEGVLGERLGIGHRDGCGSVKRVRVGALPDEA</sequence>
<evidence type="ECO:0000313" key="2">
    <source>
        <dbReference type="EMBL" id="CQD21423.1"/>
    </source>
</evidence>
<evidence type="ECO:0000313" key="3">
    <source>
        <dbReference type="Proteomes" id="UP000182227"/>
    </source>
</evidence>
<name>A0A0U1DTI1_9MYCO</name>
<dbReference type="EMBL" id="CTEF01000004">
    <property type="protein sequence ID" value="CQD21423.1"/>
    <property type="molecule type" value="Genomic_DNA"/>
</dbReference>
<dbReference type="AlphaFoldDB" id="A0A0U1DTI1"/>
<proteinExistence type="predicted"/>
<accession>A0A0U1DTI1</accession>
<protein>
    <submittedName>
        <fullName evidence="2">Molecular chaperone</fullName>
    </submittedName>
</protein>
<dbReference type="Proteomes" id="UP000182227">
    <property type="component" value="Unassembled WGS sequence"/>
</dbReference>
<reference evidence="2 3" key="1">
    <citation type="submission" date="2015-03" db="EMBL/GenBank/DDBJ databases">
        <authorList>
            <person name="Murphy D."/>
        </authorList>
    </citation>
    <scope>NUCLEOTIDE SEQUENCE [LARGE SCALE GENOMIC DNA]</scope>
    <source>
        <strain evidence="2 3">D16</strain>
    </source>
</reference>
<feature type="region of interest" description="Disordered" evidence="1">
    <location>
        <begin position="48"/>
        <end position="165"/>
    </location>
</feature>
<organism evidence="2 3">
    <name type="scientific">Mycolicibacterium conceptionense</name>
    <dbReference type="NCBI Taxonomy" id="451644"/>
    <lineage>
        <taxon>Bacteria</taxon>
        <taxon>Bacillati</taxon>
        <taxon>Actinomycetota</taxon>
        <taxon>Actinomycetes</taxon>
        <taxon>Mycobacteriales</taxon>
        <taxon>Mycobacteriaceae</taxon>
        <taxon>Mycolicibacterium</taxon>
    </lineage>
</organism>
<gene>
    <name evidence="2" type="ORF">BN970_05003</name>
</gene>